<dbReference type="EMBL" id="JAUTXU010000267">
    <property type="protein sequence ID" value="KAK3691336.1"/>
    <property type="molecule type" value="Genomic_DNA"/>
</dbReference>
<dbReference type="Proteomes" id="UP001281147">
    <property type="component" value="Unassembled WGS sequence"/>
</dbReference>
<name>A0ACC3MGC4_9PEZI</name>
<sequence>MASATEKVFAITELLEQILFYVGEGDPCADGGNPVEELFALQRVNHTFEDTIQGSFNLRRMMGLEHDVTTTEPRQPSGSPKHYLLFRLDSADPQHPSGMLSITAFTFNGDIDILCKQRLITTLGSSAQLSNLGIRSRRSNQVYSGRHDSWRKIRLSPSHAPVRVALSTHIGNASSLGILSRFLSVDYCYGIPVKKEGTLGALAEALEGSTRISTAQQLFLRLVVLLWGYFENVPPNELVFSAMMRSTGAGILGLMSGLSVLVLGWMPTFYLFTVFHLSNYWVGVPHGVGVHSITARLIRLAKMKRISREPIGCPNFVLLILIGCMWAVEVVLVICPIITVLAEELLEHILLSLAPVEHHQTCTLTKELFALQRVNRTFKDTIEGSQKLRVCMGTSDISISPSSIGFENGYDENPIEPDDRESGQESLDVTRLTPTLFWPEISLLPFSRKKGHRVEFGSLHVHFNLDVKAAFSVDSKIERPLSIGFRGASGRPYAKRDHSWRRIKISLLDHQTWLHIDKCPVRSRDQSVARLKTDSNDETLIFDRGDATLGDLADIIEIAFDSAHQYHMRASPGYGPPGYVSKSDLGVRSASFEAGAITQPVNVVVNQGDTIEATNESERLDLHSRKYSQPPKERQDVAESKGQIEPPSFKEPQGPQHSDRRHESKTSPHNLLSRAALVHASKVVFKEMDNAMESAVSHPEPQIPLQDSDWLTESEEQSLPGTPNHEQEPQPPSDDLIPTPSTRRACQHESSKRGAQASIAAIVQSTNRRAVASFDASVEISFTFRPVRATLWLVLVTILVIFFVQALRWLVLALDLPEDRALLSVAGSLFILLLAVYL</sequence>
<proteinExistence type="predicted"/>
<gene>
    <name evidence="1" type="ORF">LTR37_018697</name>
</gene>
<reference evidence="1" key="1">
    <citation type="submission" date="2023-07" db="EMBL/GenBank/DDBJ databases">
        <title>Black Yeasts Isolated from many extreme environments.</title>
        <authorList>
            <person name="Coleine C."/>
            <person name="Stajich J.E."/>
            <person name="Selbmann L."/>
        </authorList>
    </citation>
    <scope>NUCLEOTIDE SEQUENCE</scope>
    <source>
        <strain evidence="1">CCFEE 5714</strain>
    </source>
</reference>
<protein>
    <submittedName>
        <fullName evidence="1">Uncharacterized protein</fullName>
    </submittedName>
</protein>
<accession>A0ACC3MGC4</accession>
<comment type="caution">
    <text evidence="1">The sequence shown here is derived from an EMBL/GenBank/DDBJ whole genome shotgun (WGS) entry which is preliminary data.</text>
</comment>
<keyword evidence="2" id="KW-1185">Reference proteome</keyword>
<evidence type="ECO:0000313" key="1">
    <source>
        <dbReference type="EMBL" id="KAK3691336.1"/>
    </source>
</evidence>
<organism evidence="1 2">
    <name type="scientific">Vermiconidia calcicola</name>
    <dbReference type="NCBI Taxonomy" id="1690605"/>
    <lineage>
        <taxon>Eukaryota</taxon>
        <taxon>Fungi</taxon>
        <taxon>Dikarya</taxon>
        <taxon>Ascomycota</taxon>
        <taxon>Pezizomycotina</taxon>
        <taxon>Dothideomycetes</taxon>
        <taxon>Dothideomycetidae</taxon>
        <taxon>Mycosphaerellales</taxon>
        <taxon>Extremaceae</taxon>
        <taxon>Vermiconidia</taxon>
    </lineage>
</organism>
<evidence type="ECO:0000313" key="2">
    <source>
        <dbReference type="Proteomes" id="UP001281147"/>
    </source>
</evidence>